<dbReference type="STRING" id="6573.A0A210QU66"/>
<sequence length="141" mass="15695">MLYFPFDVQICKIVFVVWTNTPDEVQISKGGKGMDLDKFETNGEWDVVGTSGKDTMSARIGSIGTFTVTIKRKPQDIMVTVVLPVFLMSILSVCTFLLSIDSGEKVSYSSTLYLAFAVYLTIVSSSLPGVRQCPYWRCIRV</sequence>
<dbReference type="GO" id="GO:0005230">
    <property type="term" value="F:extracellular ligand-gated monoatomic ion channel activity"/>
    <property type="evidence" value="ECO:0007669"/>
    <property type="project" value="InterPro"/>
</dbReference>
<feature type="domain" description="Neurotransmitter-gated ion-channel ligand-binding" evidence="6">
    <location>
        <begin position="3"/>
        <end position="74"/>
    </location>
</feature>
<dbReference type="EMBL" id="NEDP02001875">
    <property type="protein sequence ID" value="OWF52259.1"/>
    <property type="molecule type" value="Genomic_DNA"/>
</dbReference>
<evidence type="ECO:0000256" key="2">
    <source>
        <dbReference type="ARBA" id="ARBA00022692"/>
    </source>
</evidence>
<evidence type="ECO:0000256" key="5">
    <source>
        <dbReference type="SAM" id="Phobius"/>
    </source>
</evidence>
<comment type="subcellular location">
    <subcellularLocation>
        <location evidence="1">Membrane</location>
        <topology evidence="1">Multi-pass membrane protein</topology>
    </subcellularLocation>
</comment>
<dbReference type="GO" id="GO:0016020">
    <property type="term" value="C:membrane"/>
    <property type="evidence" value="ECO:0007669"/>
    <property type="project" value="UniProtKB-SubCell"/>
</dbReference>
<feature type="transmembrane region" description="Helical" evidence="5">
    <location>
        <begin position="112"/>
        <end position="130"/>
    </location>
</feature>
<keyword evidence="4 5" id="KW-0472">Membrane</keyword>
<accession>A0A210QU66</accession>
<dbReference type="PANTHER" id="PTHR18945">
    <property type="entry name" value="NEUROTRANSMITTER GATED ION CHANNEL"/>
    <property type="match status" value="1"/>
</dbReference>
<dbReference type="InterPro" id="IPR006201">
    <property type="entry name" value="Neur_channel"/>
</dbReference>
<proteinExistence type="predicted"/>
<keyword evidence="2 5" id="KW-0812">Transmembrane</keyword>
<dbReference type="InterPro" id="IPR038050">
    <property type="entry name" value="Neuro_actylchol_rec"/>
</dbReference>
<comment type="caution">
    <text evidence="7">The sequence shown here is derived from an EMBL/GenBank/DDBJ whole genome shotgun (WGS) entry which is preliminary data.</text>
</comment>
<feature type="transmembrane region" description="Helical" evidence="5">
    <location>
        <begin position="77"/>
        <end position="100"/>
    </location>
</feature>
<evidence type="ECO:0000256" key="1">
    <source>
        <dbReference type="ARBA" id="ARBA00004141"/>
    </source>
</evidence>
<dbReference type="GO" id="GO:0004888">
    <property type="term" value="F:transmembrane signaling receptor activity"/>
    <property type="evidence" value="ECO:0007669"/>
    <property type="project" value="InterPro"/>
</dbReference>
<dbReference type="InterPro" id="IPR036734">
    <property type="entry name" value="Neur_chan_lig-bd_sf"/>
</dbReference>
<dbReference type="AlphaFoldDB" id="A0A210QU66"/>
<dbReference type="Gene3D" id="2.70.170.10">
    <property type="entry name" value="Neurotransmitter-gated ion-channel ligand-binding domain"/>
    <property type="match status" value="1"/>
</dbReference>
<name>A0A210QU66_MIZYE</name>
<dbReference type="SUPFAM" id="SSF63712">
    <property type="entry name" value="Nicotinic receptor ligand binding domain-like"/>
    <property type="match status" value="1"/>
</dbReference>
<protein>
    <submittedName>
        <fullName evidence="7">Neuronal acetylcholine receptor subunit alpha-9-I</fullName>
    </submittedName>
</protein>
<evidence type="ECO:0000259" key="6">
    <source>
        <dbReference type="Pfam" id="PF02931"/>
    </source>
</evidence>
<dbReference type="SUPFAM" id="SSF90112">
    <property type="entry name" value="Neurotransmitter-gated ion-channel transmembrane pore"/>
    <property type="match status" value="1"/>
</dbReference>
<reference evidence="7 8" key="1">
    <citation type="journal article" date="2017" name="Nat. Ecol. Evol.">
        <title>Scallop genome provides insights into evolution of bilaterian karyotype and development.</title>
        <authorList>
            <person name="Wang S."/>
            <person name="Zhang J."/>
            <person name="Jiao W."/>
            <person name="Li J."/>
            <person name="Xun X."/>
            <person name="Sun Y."/>
            <person name="Guo X."/>
            <person name="Huan P."/>
            <person name="Dong B."/>
            <person name="Zhang L."/>
            <person name="Hu X."/>
            <person name="Sun X."/>
            <person name="Wang J."/>
            <person name="Zhao C."/>
            <person name="Wang Y."/>
            <person name="Wang D."/>
            <person name="Huang X."/>
            <person name="Wang R."/>
            <person name="Lv J."/>
            <person name="Li Y."/>
            <person name="Zhang Z."/>
            <person name="Liu B."/>
            <person name="Lu W."/>
            <person name="Hui Y."/>
            <person name="Liang J."/>
            <person name="Zhou Z."/>
            <person name="Hou R."/>
            <person name="Li X."/>
            <person name="Liu Y."/>
            <person name="Li H."/>
            <person name="Ning X."/>
            <person name="Lin Y."/>
            <person name="Zhao L."/>
            <person name="Xing Q."/>
            <person name="Dou J."/>
            <person name="Li Y."/>
            <person name="Mao J."/>
            <person name="Guo H."/>
            <person name="Dou H."/>
            <person name="Li T."/>
            <person name="Mu C."/>
            <person name="Jiang W."/>
            <person name="Fu Q."/>
            <person name="Fu X."/>
            <person name="Miao Y."/>
            <person name="Liu J."/>
            <person name="Yu Q."/>
            <person name="Li R."/>
            <person name="Liao H."/>
            <person name="Li X."/>
            <person name="Kong Y."/>
            <person name="Jiang Z."/>
            <person name="Chourrout D."/>
            <person name="Li R."/>
            <person name="Bao Z."/>
        </authorList>
    </citation>
    <scope>NUCLEOTIDE SEQUENCE [LARGE SCALE GENOMIC DNA]</scope>
    <source>
        <strain evidence="7 8">PY_sf001</strain>
    </source>
</reference>
<dbReference type="Gene3D" id="1.20.58.390">
    <property type="entry name" value="Neurotransmitter-gated ion-channel transmembrane domain"/>
    <property type="match status" value="1"/>
</dbReference>
<dbReference type="Pfam" id="PF02931">
    <property type="entry name" value="Neur_chan_LBD"/>
    <property type="match status" value="1"/>
</dbReference>
<dbReference type="InterPro" id="IPR036719">
    <property type="entry name" value="Neuro-gated_channel_TM_sf"/>
</dbReference>
<keyword evidence="3 5" id="KW-1133">Transmembrane helix</keyword>
<evidence type="ECO:0000256" key="4">
    <source>
        <dbReference type="ARBA" id="ARBA00023136"/>
    </source>
</evidence>
<keyword evidence="7" id="KW-0675">Receptor</keyword>
<organism evidence="7 8">
    <name type="scientific">Mizuhopecten yessoensis</name>
    <name type="common">Japanese scallop</name>
    <name type="synonym">Patinopecten yessoensis</name>
    <dbReference type="NCBI Taxonomy" id="6573"/>
    <lineage>
        <taxon>Eukaryota</taxon>
        <taxon>Metazoa</taxon>
        <taxon>Spiralia</taxon>
        <taxon>Lophotrochozoa</taxon>
        <taxon>Mollusca</taxon>
        <taxon>Bivalvia</taxon>
        <taxon>Autobranchia</taxon>
        <taxon>Pteriomorphia</taxon>
        <taxon>Pectinida</taxon>
        <taxon>Pectinoidea</taxon>
        <taxon>Pectinidae</taxon>
        <taxon>Mizuhopecten</taxon>
    </lineage>
</organism>
<dbReference type="InterPro" id="IPR006202">
    <property type="entry name" value="Neur_chan_lig-bd"/>
</dbReference>
<evidence type="ECO:0000256" key="3">
    <source>
        <dbReference type="ARBA" id="ARBA00022989"/>
    </source>
</evidence>
<gene>
    <name evidence="7" type="ORF">KP79_PYT25546</name>
</gene>
<dbReference type="Proteomes" id="UP000242188">
    <property type="component" value="Unassembled WGS sequence"/>
</dbReference>
<evidence type="ECO:0000313" key="7">
    <source>
        <dbReference type="EMBL" id="OWF52259.1"/>
    </source>
</evidence>
<evidence type="ECO:0000313" key="8">
    <source>
        <dbReference type="Proteomes" id="UP000242188"/>
    </source>
</evidence>
<keyword evidence="8" id="KW-1185">Reference proteome</keyword>
<dbReference type="CDD" id="cd19051">
    <property type="entry name" value="LGIC_TM_cation"/>
    <property type="match status" value="1"/>
</dbReference>